<dbReference type="Pfam" id="PF25221">
    <property type="entry name" value="5TMH_Lnb"/>
    <property type="match status" value="1"/>
</dbReference>
<accession>A0ABP8G928</accession>
<feature type="signal peptide" evidence="2">
    <location>
        <begin position="1"/>
        <end position="24"/>
    </location>
</feature>
<protein>
    <submittedName>
        <fullName evidence="5">DUF4105 domain-containing protein</fullName>
    </submittedName>
</protein>
<evidence type="ECO:0000259" key="4">
    <source>
        <dbReference type="Pfam" id="PF25221"/>
    </source>
</evidence>
<proteinExistence type="predicted"/>
<name>A0ABP8G928_9BACT</name>
<feature type="domain" description="Lnb-like transmembrane" evidence="4">
    <location>
        <begin position="260"/>
        <end position="389"/>
    </location>
</feature>
<evidence type="ECO:0000259" key="3">
    <source>
        <dbReference type="Pfam" id="PF13387"/>
    </source>
</evidence>
<comment type="caution">
    <text evidence="5">The sequence shown here is derived from an EMBL/GenBank/DDBJ whole genome shotgun (WGS) entry which is preliminary data.</text>
</comment>
<feature type="chain" id="PRO_5045472385" evidence="2">
    <location>
        <begin position="25"/>
        <end position="401"/>
    </location>
</feature>
<evidence type="ECO:0000256" key="1">
    <source>
        <dbReference type="SAM" id="Phobius"/>
    </source>
</evidence>
<gene>
    <name evidence="5" type="ORF">GCM10023184_04540</name>
</gene>
<keyword evidence="1" id="KW-1133">Transmembrane helix</keyword>
<feature type="transmembrane region" description="Helical" evidence="1">
    <location>
        <begin position="258"/>
        <end position="277"/>
    </location>
</feature>
<keyword evidence="1" id="KW-0472">Membrane</keyword>
<keyword evidence="1" id="KW-0812">Transmembrane</keyword>
<feature type="transmembrane region" description="Helical" evidence="1">
    <location>
        <begin position="371"/>
        <end position="389"/>
    </location>
</feature>
<reference evidence="6" key="1">
    <citation type="journal article" date="2019" name="Int. J. Syst. Evol. Microbiol.">
        <title>The Global Catalogue of Microorganisms (GCM) 10K type strain sequencing project: providing services to taxonomists for standard genome sequencing and annotation.</title>
        <authorList>
            <consortium name="The Broad Institute Genomics Platform"/>
            <consortium name="The Broad Institute Genome Sequencing Center for Infectious Disease"/>
            <person name="Wu L."/>
            <person name="Ma J."/>
        </authorList>
    </citation>
    <scope>NUCLEOTIDE SEQUENCE [LARGE SCALE GENOMIC DNA]</scope>
    <source>
        <strain evidence="6">JCM 17919</strain>
    </source>
</reference>
<evidence type="ECO:0000313" key="5">
    <source>
        <dbReference type="EMBL" id="GAA4319672.1"/>
    </source>
</evidence>
<dbReference type="Proteomes" id="UP001501725">
    <property type="component" value="Unassembled WGS sequence"/>
</dbReference>
<evidence type="ECO:0000313" key="6">
    <source>
        <dbReference type="Proteomes" id="UP001501725"/>
    </source>
</evidence>
<sequence>MRQTLPVPARLLALLLFFASPLLAAAQADCPLRITLLTCAPGAELYSTFGHTALRVQNVQTGEDRVYNYGTFEFGEDFYVKFVRGKLPYFLSIERYDDFIYQYQMESRSVWEQEVLLDCTRRAALLRALDENALPQNRQYRYDFLFDNCTTRAGDMILRQAPAPVTTARVIPEAADKAPTFRNLIHRYLDSGQQHWSKLGIDLLLGAKLDRRVTNREAQFLPEILLQGMTGARGADSLIVSAARPVLQLPRPADGGGIPRPGIVFGALLAVVTVLSFMPRRGVRGFIRAFDFLLFFSTGAVGVLLLFMWFGTDHQLCANNWNLLWALPTNLLAAPFVRRDSRPMHWYLGATIALNALALIGWIFLPQQLNTGFLPVVLLLLLRAWLIILKPHYHAPEADRT</sequence>
<dbReference type="InterPro" id="IPR025178">
    <property type="entry name" value="Lnb_N"/>
</dbReference>
<dbReference type="Pfam" id="PF13387">
    <property type="entry name" value="Lnb_N"/>
    <property type="match status" value="1"/>
</dbReference>
<feature type="transmembrane region" description="Helical" evidence="1">
    <location>
        <begin position="289"/>
        <end position="309"/>
    </location>
</feature>
<feature type="transmembrane region" description="Helical" evidence="1">
    <location>
        <begin position="344"/>
        <end position="365"/>
    </location>
</feature>
<organism evidence="5 6">
    <name type="scientific">Flaviaesturariibacter amylovorans</name>
    <dbReference type="NCBI Taxonomy" id="1084520"/>
    <lineage>
        <taxon>Bacteria</taxon>
        <taxon>Pseudomonadati</taxon>
        <taxon>Bacteroidota</taxon>
        <taxon>Chitinophagia</taxon>
        <taxon>Chitinophagales</taxon>
        <taxon>Chitinophagaceae</taxon>
        <taxon>Flaviaestuariibacter</taxon>
    </lineage>
</organism>
<keyword evidence="6" id="KW-1185">Reference proteome</keyword>
<keyword evidence="2" id="KW-0732">Signal</keyword>
<dbReference type="InterPro" id="IPR057436">
    <property type="entry name" value="5TMH_Lnb"/>
</dbReference>
<dbReference type="EMBL" id="BAABGY010000001">
    <property type="protein sequence ID" value="GAA4319672.1"/>
    <property type="molecule type" value="Genomic_DNA"/>
</dbReference>
<evidence type="ECO:0000256" key="2">
    <source>
        <dbReference type="SAM" id="SignalP"/>
    </source>
</evidence>
<feature type="domain" description="Lnb N-terminal periplasmic" evidence="3">
    <location>
        <begin position="32"/>
        <end position="167"/>
    </location>
</feature>